<dbReference type="PANTHER" id="PTHR33731">
    <property type="entry name" value="PROTEIN, PUTATIVE-RELATED"/>
    <property type="match status" value="1"/>
</dbReference>
<dbReference type="InterPro" id="IPR024489">
    <property type="entry name" value="Organ_specific_prot"/>
</dbReference>
<evidence type="ECO:0000256" key="1">
    <source>
        <dbReference type="SAM" id="MobiDB-lite"/>
    </source>
</evidence>
<feature type="compositionally biased region" description="Basic and acidic residues" evidence="1">
    <location>
        <begin position="126"/>
        <end position="143"/>
    </location>
</feature>
<feature type="compositionally biased region" description="Basic and acidic residues" evidence="1">
    <location>
        <begin position="103"/>
        <end position="119"/>
    </location>
</feature>
<reference evidence="2" key="1">
    <citation type="journal article" date="2023" name="Plant J.">
        <title>The genome of the king protea, Protea cynaroides.</title>
        <authorList>
            <person name="Chang J."/>
            <person name="Duong T.A."/>
            <person name="Schoeman C."/>
            <person name="Ma X."/>
            <person name="Roodt D."/>
            <person name="Barker N."/>
            <person name="Li Z."/>
            <person name="Van de Peer Y."/>
            <person name="Mizrachi E."/>
        </authorList>
    </citation>
    <scope>NUCLEOTIDE SEQUENCE</scope>
    <source>
        <tissue evidence="2">Young leaves</tissue>
    </source>
</reference>
<name>A0A9Q0KB06_9MAGN</name>
<keyword evidence="3" id="KW-1185">Reference proteome</keyword>
<comment type="caution">
    <text evidence="2">The sequence shown here is derived from an EMBL/GenBank/DDBJ whole genome shotgun (WGS) entry which is preliminary data.</text>
</comment>
<feature type="region of interest" description="Disordered" evidence="1">
    <location>
        <begin position="102"/>
        <end position="143"/>
    </location>
</feature>
<dbReference type="PANTHER" id="PTHR33731:SF2">
    <property type="entry name" value="ORGAN-SPECIFIC PROTEIN S2-LIKE"/>
    <property type="match status" value="1"/>
</dbReference>
<dbReference type="Pfam" id="PF10950">
    <property type="entry name" value="Organ_specific"/>
    <property type="match status" value="1"/>
</dbReference>
<gene>
    <name evidence="2" type="ORF">NE237_018979</name>
</gene>
<sequence>MQTKRAKAVLLQLGRTMEYFLAILALSSLLLITSSVDARKDPAEYWKDVMKDQPMPEVIQGLLLANPESLPKEKTDCHTPMETQKLEKFNWDVNLQSSSIIYHGHDENKEDKTPMKDFELNSSDPTGEKKSFEKVFEPRPNKI</sequence>
<dbReference type="AlphaFoldDB" id="A0A9Q0KB06"/>
<dbReference type="OrthoDB" id="1935762at2759"/>
<proteinExistence type="predicted"/>
<organism evidence="2 3">
    <name type="scientific">Protea cynaroides</name>
    <dbReference type="NCBI Taxonomy" id="273540"/>
    <lineage>
        <taxon>Eukaryota</taxon>
        <taxon>Viridiplantae</taxon>
        <taxon>Streptophyta</taxon>
        <taxon>Embryophyta</taxon>
        <taxon>Tracheophyta</taxon>
        <taxon>Spermatophyta</taxon>
        <taxon>Magnoliopsida</taxon>
        <taxon>Proteales</taxon>
        <taxon>Proteaceae</taxon>
        <taxon>Protea</taxon>
    </lineage>
</organism>
<evidence type="ECO:0000313" key="2">
    <source>
        <dbReference type="EMBL" id="KAJ4967130.1"/>
    </source>
</evidence>
<protein>
    <submittedName>
        <fullName evidence="2">Uncharacterized protein</fullName>
    </submittedName>
</protein>
<accession>A0A9Q0KB06</accession>
<dbReference type="Proteomes" id="UP001141806">
    <property type="component" value="Unassembled WGS sequence"/>
</dbReference>
<evidence type="ECO:0000313" key="3">
    <source>
        <dbReference type="Proteomes" id="UP001141806"/>
    </source>
</evidence>
<dbReference type="EMBL" id="JAMYWD010000007">
    <property type="protein sequence ID" value="KAJ4967130.1"/>
    <property type="molecule type" value="Genomic_DNA"/>
</dbReference>